<dbReference type="PANTHER" id="PTHR34611:SF2">
    <property type="entry name" value="INACTIVE RECOMBINATION-PROMOTING NUCLEASE-LIKE PROTEIN RPNE-RELATED"/>
    <property type="match status" value="1"/>
</dbReference>
<feature type="domain" description="Transposase (putative) YhgA-like" evidence="1">
    <location>
        <begin position="10"/>
        <end position="188"/>
    </location>
</feature>
<evidence type="ECO:0000259" key="1">
    <source>
        <dbReference type="Pfam" id="PF04754"/>
    </source>
</evidence>
<dbReference type="PANTHER" id="PTHR34611">
    <property type="match status" value="1"/>
</dbReference>
<dbReference type="Proteomes" id="UP000555728">
    <property type="component" value="Unassembled WGS sequence"/>
</dbReference>
<protein>
    <submittedName>
        <fullName evidence="2">Putative transposase YdaD</fullName>
    </submittedName>
</protein>
<keyword evidence="3" id="KW-1185">Reference proteome</keyword>
<dbReference type="EMBL" id="JACIGI010000002">
    <property type="protein sequence ID" value="MBB4284603.1"/>
    <property type="molecule type" value="Genomic_DNA"/>
</dbReference>
<accession>A0A7W6RWM6</accession>
<dbReference type="InterPro" id="IPR051699">
    <property type="entry name" value="Rpn/YhgA-like_nuclease"/>
</dbReference>
<dbReference type="GO" id="GO:0006310">
    <property type="term" value="P:DNA recombination"/>
    <property type="evidence" value="ECO:0007669"/>
    <property type="project" value="TreeGrafter"/>
</dbReference>
<gene>
    <name evidence="2" type="ORF">GGD88_000310</name>
</gene>
<dbReference type="InterPro" id="IPR006842">
    <property type="entry name" value="Transposase_31"/>
</dbReference>
<dbReference type="AlphaFoldDB" id="A0A7W6RWM6"/>
<dbReference type="GO" id="GO:1990238">
    <property type="term" value="F:double-stranded DNA endonuclease activity"/>
    <property type="evidence" value="ECO:0007669"/>
    <property type="project" value="TreeGrafter"/>
</dbReference>
<comment type="caution">
    <text evidence="2">The sequence shown here is derived from an EMBL/GenBank/DDBJ whole genome shotgun (WGS) entry which is preliminary data.</text>
</comment>
<sequence>MSAAGSPPDNPHDTLVRALLSNAGDAATLLREHLPPEIAARLSGTPPVLLDGSFVDPHLRLSTSDRLFGVALRGGRPALLYVLIEHKSAPDRATPLQLLRYMVRIWERHLRSHPDQIGRLPPILPLVLYHGRPPWRVPTAVIDCLDLDDALRPLVQDFRYTVRDLGRLPPEALSAVPHIRAVLMALRLGTGEPARLERLVEIVAALPDESLLEAQVVRYIVAMIGSLTPRDWHRVAALAKPQREEAMVSLAAQEWIAQGRETGFAQGRQEGRQEGRIAVLLAVLEARFGPLDAGLRRRLAGLTPAEVDALVPRAATAAHLDDVFDPPATG</sequence>
<evidence type="ECO:0000313" key="2">
    <source>
        <dbReference type="EMBL" id="MBB4284603.1"/>
    </source>
</evidence>
<reference evidence="2 3" key="1">
    <citation type="submission" date="2020-08" db="EMBL/GenBank/DDBJ databases">
        <title>Genome sequencing of Purple Non-Sulfur Bacteria from various extreme environments.</title>
        <authorList>
            <person name="Mayer M."/>
        </authorList>
    </citation>
    <scope>NUCLEOTIDE SEQUENCE [LARGE SCALE GENOMIC DNA]</scope>
    <source>
        <strain evidence="2 3">JA135</strain>
    </source>
</reference>
<dbReference type="Pfam" id="PF04754">
    <property type="entry name" value="Transposase_31"/>
    <property type="match status" value="1"/>
</dbReference>
<dbReference type="RefSeq" id="WP_184431085.1">
    <property type="nucleotide sequence ID" value="NZ_JACIGI010000002.1"/>
</dbReference>
<organism evidence="2 3">
    <name type="scientific">Roseospira goensis</name>
    <dbReference type="NCBI Taxonomy" id="391922"/>
    <lineage>
        <taxon>Bacteria</taxon>
        <taxon>Pseudomonadati</taxon>
        <taxon>Pseudomonadota</taxon>
        <taxon>Alphaproteobacteria</taxon>
        <taxon>Rhodospirillales</taxon>
        <taxon>Rhodospirillaceae</taxon>
        <taxon>Roseospira</taxon>
    </lineage>
</organism>
<name>A0A7W6RWM6_9PROT</name>
<proteinExistence type="predicted"/>
<evidence type="ECO:0000313" key="3">
    <source>
        <dbReference type="Proteomes" id="UP000555728"/>
    </source>
</evidence>